<name>A0ABW4RB09_9RHOB</name>
<dbReference type="EMBL" id="JBHUEN010000046">
    <property type="protein sequence ID" value="MFD1883366.1"/>
    <property type="molecule type" value="Genomic_DNA"/>
</dbReference>
<dbReference type="InterPro" id="IPR042100">
    <property type="entry name" value="Bug_dom1"/>
</dbReference>
<feature type="signal peptide" evidence="2">
    <location>
        <begin position="1"/>
        <end position="26"/>
    </location>
</feature>
<proteinExistence type="inferred from homology"/>
<evidence type="ECO:0000256" key="2">
    <source>
        <dbReference type="SAM" id="SignalP"/>
    </source>
</evidence>
<evidence type="ECO:0000256" key="1">
    <source>
        <dbReference type="ARBA" id="ARBA00006987"/>
    </source>
</evidence>
<dbReference type="SUPFAM" id="SSF53850">
    <property type="entry name" value="Periplasmic binding protein-like II"/>
    <property type="match status" value="1"/>
</dbReference>
<accession>A0ABW4RB09</accession>
<protein>
    <submittedName>
        <fullName evidence="3">Tripartite tricarboxylate transporter substrate binding protein</fullName>
    </submittedName>
</protein>
<evidence type="ECO:0000313" key="4">
    <source>
        <dbReference type="Proteomes" id="UP001597213"/>
    </source>
</evidence>
<dbReference type="Gene3D" id="3.40.190.10">
    <property type="entry name" value="Periplasmic binding protein-like II"/>
    <property type="match status" value="1"/>
</dbReference>
<dbReference type="PANTHER" id="PTHR42928:SF5">
    <property type="entry name" value="BLR1237 PROTEIN"/>
    <property type="match status" value="1"/>
</dbReference>
<organism evidence="3 4">
    <name type="scientific">Paracoccus pacificus</name>
    <dbReference type="NCBI Taxonomy" id="1463598"/>
    <lineage>
        <taxon>Bacteria</taxon>
        <taxon>Pseudomonadati</taxon>
        <taxon>Pseudomonadota</taxon>
        <taxon>Alphaproteobacteria</taxon>
        <taxon>Rhodobacterales</taxon>
        <taxon>Paracoccaceae</taxon>
        <taxon>Paracoccus</taxon>
    </lineage>
</organism>
<dbReference type="PIRSF" id="PIRSF017082">
    <property type="entry name" value="YflP"/>
    <property type="match status" value="1"/>
</dbReference>
<dbReference type="PANTHER" id="PTHR42928">
    <property type="entry name" value="TRICARBOXYLATE-BINDING PROTEIN"/>
    <property type="match status" value="1"/>
</dbReference>
<comment type="caution">
    <text evidence="3">The sequence shown here is derived from an EMBL/GenBank/DDBJ whole genome shotgun (WGS) entry which is preliminary data.</text>
</comment>
<keyword evidence="2" id="KW-0732">Signal</keyword>
<dbReference type="Proteomes" id="UP001597213">
    <property type="component" value="Unassembled WGS sequence"/>
</dbReference>
<comment type="similarity">
    <text evidence="1">Belongs to the UPF0065 (bug) family.</text>
</comment>
<dbReference type="Pfam" id="PF03401">
    <property type="entry name" value="TctC"/>
    <property type="match status" value="1"/>
</dbReference>
<dbReference type="RefSeq" id="WP_379144685.1">
    <property type="nucleotide sequence ID" value="NZ_JBHUEN010000046.1"/>
</dbReference>
<sequence>MFTTKFRPVAASALLALLAIGAPADAQDAAWPSKPTTLIVIAGAGGGSDYTMRLLARELEANAGQPVTVVNQAQGAGVVGMTTYVNAAPDGTTVGQMSPFAQYRMLGQADFTSDSFTPVALVNMDPASVSVAADSELKSLADIVAKLKADPASLRISCGGGCNASWDIPFVSLLLEEGVDVAKLNLIPAQGSAAGLQELTSGGMDVVLCSLPETDALRDAGMVRNLAVFSTERLKRYPDVETVTEATGKTVTGGTWRGIAGPAGIDPALVTQMETAIKTAFDSEAFQKGMADRGFGAVWMNAADLGKFMREHEAQTERVINALNP</sequence>
<evidence type="ECO:0000313" key="3">
    <source>
        <dbReference type="EMBL" id="MFD1883366.1"/>
    </source>
</evidence>
<reference evidence="4" key="1">
    <citation type="journal article" date="2019" name="Int. J. Syst. Evol. Microbiol.">
        <title>The Global Catalogue of Microorganisms (GCM) 10K type strain sequencing project: providing services to taxonomists for standard genome sequencing and annotation.</title>
        <authorList>
            <consortium name="The Broad Institute Genomics Platform"/>
            <consortium name="The Broad Institute Genome Sequencing Center for Infectious Disease"/>
            <person name="Wu L."/>
            <person name="Ma J."/>
        </authorList>
    </citation>
    <scope>NUCLEOTIDE SEQUENCE [LARGE SCALE GENOMIC DNA]</scope>
    <source>
        <strain evidence="4">CCUG 56029</strain>
    </source>
</reference>
<keyword evidence="4" id="KW-1185">Reference proteome</keyword>
<dbReference type="Gene3D" id="3.40.190.150">
    <property type="entry name" value="Bordetella uptake gene, domain 1"/>
    <property type="match status" value="1"/>
</dbReference>
<gene>
    <name evidence="3" type="ORF">ACFSCT_16750</name>
</gene>
<dbReference type="InterPro" id="IPR005064">
    <property type="entry name" value="BUG"/>
</dbReference>
<dbReference type="CDD" id="cd07012">
    <property type="entry name" value="PBP2_Bug_TTT"/>
    <property type="match status" value="1"/>
</dbReference>
<feature type="chain" id="PRO_5045300496" evidence="2">
    <location>
        <begin position="27"/>
        <end position="325"/>
    </location>
</feature>